<dbReference type="AlphaFoldDB" id="A0A9D1EB15"/>
<keyword evidence="1" id="KW-0805">Transcription regulation</keyword>
<dbReference type="CDD" id="cd06170">
    <property type="entry name" value="LuxR_C_like"/>
    <property type="match status" value="1"/>
</dbReference>
<protein>
    <submittedName>
        <fullName evidence="5">Response regulator transcription factor</fullName>
    </submittedName>
</protein>
<evidence type="ECO:0000256" key="1">
    <source>
        <dbReference type="ARBA" id="ARBA00023015"/>
    </source>
</evidence>
<evidence type="ECO:0000313" key="5">
    <source>
        <dbReference type="EMBL" id="HIR71306.1"/>
    </source>
</evidence>
<feature type="domain" description="HTH luxR-type" evidence="4">
    <location>
        <begin position="183"/>
        <end position="248"/>
    </location>
</feature>
<reference evidence="5" key="2">
    <citation type="journal article" date="2021" name="PeerJ">
        <title>Extensive microbial diversity within the chicken gut microbiome revealed by metagenomics and culture.</title>
        <authorList>
            <person name="Gilroy R."/>
            <person name="Ravi A."/>
            <person name="Getino M."/>
            <person name="Pursley I."/>
            <person name="Horton D.L."/>
            <person name="Alikhan N.F."/>
            <person name="Baker D."/>
            <person name="Gharbi K."/>
            <person name="Hall N."/>
            <person name="Watson M."/>
            <person name="Adriaenssens E.M."/>
            <person name="Foster-Nyarko E."/>
            <person name="Jarju S."/>
            <person name="Secka A."/>
            <person name="Antonio M."/>
            <person name="Oren A."/>
            <person name="Chaudhuri R.R."/>
            <person name="La Ragione R."/>
            <person name="Hildebrand F."/>
            <person name="Pallen M.J."/>
        </authorList>
    </citation>
    <scope>NUCLEOTIDE SEQUENCE</scope>
    <source>
        <strain evidence="5">ChiSjej5B23-6657</strain>
    </source>
</reference>
<dbReference type="GO" id="GO:0003677">
    <property type="term" value="F:DNA binding"/>
    <property type="evidence" value="ECO:0007669"/>
    <property type="project" value="UniProtKB-KW"/>
</dbReference>
<organism evidence="5 6">
    <name type="scientific">Candidatus Pullilachnospira gallistercoris</name>
    <dbReference type="NCBI Taxonomy" id="2840911"/>
    <lineage>
        <taxon>Bacteria</taxon>
        <taxon>Bacillati</taxon>
        <taxon>Bacillota</taxon>
        <taxon>Clostridia</taxon>
        <taxon>Lachnospirales</taxon>
        <taxon>Lachnospiraceae</taxon>
        <taxon>Lachnospiraceae incertae sedis</taxon>
        <taxon>Candidatus Pullilachnospira</taxon>
    </lineage>
</organism>
<keyword evidence="2" id="KW-0238">DNA-binding</keyword>
<dbReference type="SMART" id="SM00421">
    <property type="entry name" value="HTH_LUXR"/>
    <property type="match status" value="1"/>
</dbReference>
<name>A0A9D1EB15_9FIRM</name>
<dbReference type="InterPro" id="IPR000792">
    <property type="entry name" value="Tscrpt_reg_LuxR_C"/>
</dbReference>
<evidence type="ECO:0000256" key="3">
    <source>
        <dbReference type="ARBA" id="ARBA00023163"/>
    </source>
</evidence>
<dbReference type="Gene3D" id="1.10.10.10">
    <property type="entry name" value="Winged helix-like DNA-binding domain superfamily/Winged helix DNA-binding domain"/>
    <property type="match status" value="1"/>
</dbReference>
<comment type="caution">
    <text evidence="5">The sequence shown here is derived from an EMBL/GenBank/DDBJ whole genome shotgun (WGS) entry which is preliminary data.</text>
</comment>
<dbReference type="EMBL" id="DVHM01000138">
    <property type="protein sequence ID" value="HIR71306.1"/>
    <property type="molecule type" value="Genomic_DNA"/>
</dbReference>
<dbReference type="SUPFAM" id="SSF46894">
    <property type="entry name" value="C-terminal effector domain of the bipartite response regulators"/>
    <property type="match status" value="1"/>
</dbReference>
<dbReference type="Proteomes" id="UP000823912">
    <property type="component" value="Unassembled WGS sequence"/>
</dbReference>
<dbReference type="PANTHER" id="PTHR44688">
    <property type="entry name" value="DNA-BINDING TRANSCRIPTIONAL ACTIVATOR DEVR_DOSR"/>
    <property type="match status" value="1"/>
</dbReference>
<dbReference type="GO" id="GO:0006355">
    <property type="term" value="P:regulation of DNA-templated transcription"/>
    <property type="evidence" value="ECO:0007669"/>
    <property type="project" value="InterPro"/>
</dbReference>
<dbReference type="PRINTS" id="PR00038">
    <property type="entry name" value="HTHLUXR"/>
</dbReference>
<accession>A0A9D1EB15</accession>
<dbReference type="InterPro" id="IPR016032">
    <property type="entry name" value="Sig_transdc_resp-reg_C-effctor"/>
</dbReference>
<keyword evidence="3" id="KW-0804">Transcription</keyword>
<evidence type="ECO:0000313" key="6">
    <source>
        <dbReference type="Proteomes" id="UP000823912"/>
    </source>
</evidence>
<sequence>MRHLDTNDWLMMNGMIYKIYTMEDEKKMRQDFLEQLKLLIDFDAADFYLSSDTQDTGLTDPVSCNCDCVSGEYDGLDYSRGLLYGGRSMVYRETDLVDDENRKKSSYYQKVYKPNNWHYSMQMILAKDKQFLGVITLYRAVGKENFAYDDIFLAELLVDHLSFRLDQERKRRLENAKKWTVSQAAEHFLLTRREEMVLRHIMEGKEREEICEELSISVNTLKKHTVNIYRKLGVGNRVQLFKKILERE</sequence>
<evidence type="ECO:0000256" key="2">
    <source>
        <dbReference type="ARBA" id="ARBA00023125"/>
    </source>
</evidence>
<gene>
    <name evidence="5" type="ORF">IAA55_08495</name>
</gene>
<dbReference type="PROSITE" id="PS50043">
    <property type="entry name" value="HTH_LUXR_2"/>
    <property type="match status" value="1"/>
</dbReference>
<proteinExistence type="predicted"/>
<reference evidence="5" key="1">
    <citation type="submission" date="2020-10" db="EMBL/GenBank/DDBJ databases">
        <authorList>
            <person name="Gilroy R."/>
        </authorList>
    </citation>
    <scope>NUCLEOTIDE SEQUENCE</scope>
    <source>
        <strain evidence="5">ChiSjej5B23-6657</strain>
    </source>
</reference>
<dbReference type="PANTHER" id="PTHR44688:SF16">
    <property type="entry name" value="DNA-BINDING TRANSCRIPTIONAL ACTIVATOR DEVR_DOSR"/>
    <property type="match status" value="1"/>
</dbReference>
<evidence type="ECO:0000259" key="4">
    <source>
        <dbReference type="PROSITE" id="PS50043"/>
    </source>
</evidence>
<dbReference type="SUPFAM" id="SSF55781">
    <property type="entry name" value="GAF domain-like"/>
    <property type="match status" value="1"/>
</dbReference>
<dbReference type="Pfam" id="PF00196">
    <property type="entry name" value="GerE"/>
    <property type="match status" value="1"/>
</dbReference>
<dbReference type="InterPro" id="IPR036388">
    <property type="entry name" value="WH-like_DNA-bd_sf"/>
</dbReference>